<reference evidence="18 19" key="1">
    <citation type="submission" date="2019-03" db="EMBL/GenBank/DDBJ databases">
        <title>Genomic Encyclopedia of Type Strains, Phase IV (KMG-IV): sequencing the most valuable type-strain genomes for metagenomic binning, comparative biology and taxonomic classification.</title>
        <authorList>
            <person name="Goeker M."/>
        </authorList>
    </citation>
    <scope>NUCLEOTIDE SEQUENCE [LARGE SCALE GENOMIC DNA]</scope>
    <source>
        <strain evidence="18 19">DSM 15969</strain>
    </source>
</reference>
<dbReference type="HAMAP" id="MF_00087">
    <property type="entry name" value="Glu_tRNA_reductase"/>
    <property type="match status" value="1"/>
</dbReference>
<dbReference type="Gene3D" id="3.40.50.720">
    <property type="entry name" value="NAD(P)-binding Rossmann-like Domain"/>
    <property type="match status" value="1"/>
</dbReference>
<keyword evidence="4 9" id="KW-0521">NADP</keyword>
<evidence type="ECO:0000256" key="3">
    <source>
        <dbReference type="ARBA" id="ARBA00012970"/>
    </source>
</evidence>
<feature type="domain" description="Tetrapyrrole biosynthesis glutamyl-tRNA reductase dimerisation" evidence="15">
    <location>
        <begin position="320"/>
        <end position="418"/>
    </location>
</feature>
<sequence length="438" mass="49204">MQLVVLGLNHKTAPVEVRECYAFSEEKIKQALLHLHEYEEISECVILSTCNRSEMYAVVDDAADALPVMQDLFAAVAGRPIECDDFIFYYTEEACIRHLFRVASSLDSLVVGEGQILSQVKKAYTMARYLGTTSTVLNTLFNRAIAIGKKVRTETRIAYNAVSISYAAVELAKKVLGDLTQSNVLILGAGEMSELTARHLVDNGVRTVFVSNRSYERAQQLADRFRGVAVPFGDFMKCATNADIVITSTGAPHYIVSAWDVAHLMPNRKGRPIIFIDIAVPRDVEPEVAAISGVTLYNIDALEAVVESNLRIREAEAKVAERIIEEGLAELVSKFRYLSFRPTLALLTEKAERIRQREIKRALAKLPDCSPEERKVFENMSKMLVRKLLRDPMIRINEAAGTDKADLYLEAVRKLFKLDQLGEEANRETKNRHRYAQQ</sequence>
<evidence type="ECO:0000256" key="12">
    <source>
        <dbReference type="PIRSR" id="PIRSR000445-3"/>
    </source>
</evidence>
<feature type="active site" description="Nucleophile" evidence="9 10">
    <location>
        <position position="50"/>
    </location>
</feature>
<dbReference type="InterPro" id="IPR015895">
    <property type="entry name" value="4pyrrol_synth_GluRdtase_N"/>
</dbReference>
<keyword evidence="6 9" id="KW-0627">Porphyrin biosynthesis</keyword>
<keyword evidence="5 9" id="KW-0560">Oxidoreductase</keyword>
<dbReference type="SUPFAM" id="SSF69742">
    <property type="entry name" value="Glutamyl tRNA-reductase catalytic, N-terminal domain"/>
    <property type="match status" value="1"/>
</dbReference>
<name>A0A4R1PLR0_9FIRM</name>
<evidence type="ECO:0000256" key="4">
    <source>
        <dbReference type="ARBA" id="ARBA00022857"/>
    </source>
</evidence>
<proteinExistence type="inferred from homology"/>
<dbReference type="FunFam" id="3.30.460.30:FF:000001">
    <property type="entry name" value="Glutamyl-tRNA reductase"/>
    <property type="match status" value="1"/>
</dbReference>
<dbReference type="InterPro" id="IPR006151">
    <property type="entry name" value="Shikm_DH/Glu-tRNA_Rdtase"/>
</dbReference>
<feature type="domain" description="Glutamyl-tRNA reductase N-terminal" evidence="17">
    <location>
        <begin position="6"/>
        <end position="155"/>
    </location>
</feature>
<feature type="binding site" evidence="9 11">
    <location>
        <position position="108"/>
    </location>
    <ligand>
        <name>substrate</name>
    </ligand>
</feature>
<comment type="function">
    <text evidence="9">Catalyzes the NADPH-dependent reduction of glutamyl-tRNA(Glu) to glutamate 1-semialdehyde (GSA).</text>
</comment>
<organism evidence="18 19">
    <name type="scientific">Anaerospora hongkongensis</name>
    <dbReference type="NCBI Taxonomy" id="244830"/>
    <lineage>
        <taxon>Bacteria</taxon>
        <taxon>Bacillati</taxon>
        <taxon>Bacillota</taxon>
        <taxon>Negativicutes</taxon>
        <taxon>Selenomonadales</taxon>
        <taxon>Sporomusaceae</taxon>
        <taxon>Anaerospora</taxon>
    </lineage>
</organism>
<gene>
    <name evidence="9" type="primary">hemA</name>
    <name evidence="18" type="ORF">EV210_12416</name>
</gene>
<dbReference type="RefSeq" id="WP_132083570.1">
    <property type="nucleotide sequence ID" value="NZ_DAIMLW010000026.1"/>
</dbReference>
<dbReference type="OrthoDB" id="110209at2"/>
<evidence type="ECO:0000259" key="16">
    <source>
        <dbReference type="Pfam" id="PF01488"/>
    </source>
</evidence>
<evidence type="ECO:0000256" key="7">
    <source>
        <dbReference type="ARBA" id="ARBA00047464"/>
    </source>
</evidence>
<evidence type="ECO:0000256" key="10">
    <source>
        <dbReference type="PIRSR" id="PIRSR000445-1"/>
    </source>
</evidence>
<dbReference type="GO" id="GO:0019353">
    <property type="term" value="P:protoporphyrinogen IX biosynthetic process from glutamate"/>
    <property type="evidence" value="ECO:0007669"/>
    <property type="project" value="TreeGrafter"/>
</dbReference>
<dbReference type="UniPathway" id="UPA00251">
    <property type="reaction ID" value="UER00316"/>
</dbReference>
<evidence type="ECO:0000256" key="14">
    <source>
        <dbReference type="RuleBase" id="RU000584"/>
    </source>
</evidence>
<dbReference type="PROSITE" id="PS00747">
    <property type="entry name" value="GLUTR"/>
    <property type="match status" value="1"/>
</dbReference>
<dbReference type="Proteomes" id="UP000295063">
    <property type="component" value="Unassembled WGS sequence"/>
</dbReference>
<protein>
    <recommendedName>
        <fullName evidence="8 9">Glutamyl-tRNA reductase</fullName>
        <shortName evidence="9">GluTR</shortName>
        <ecNumber evidence="3 9">1.2.1.70</ecNumber>
    </recommendedName>
</protein>
<comment type="catalytic activity">
    <reaction evidence="7 9 14">
        <text>(S)-4-amino-5-oxopentanoate + tRNA(Glu) + NADP(+) = L-glutamyl-tRNA(Glu) + NADPH + H(+)</text>
        <dbReference type="Rhea" id="RHEA:12344"/>
        <dbReference type="Rhea" id="RHEA-COMP:9663"/>
        <dbReference type="Rhea" id="RHEA-COMP:9680"/>
        <dbReference type="ChEBI" id="CHEBI:15378"/>
        <dbReference type="ChEBI" id="CHEBI:57501"/>
        <dbReference type="ChEBI" id="CHEBI:57783"/>
        <dbReference type="ChEBI" id="CHEBI:58349"/>
        <dbReference type="ChEBI" id="CHEBI:78442"/>
        <dbReference type="ChEBI" id="CHEBI:78520"/>
        <dbReference type="EC" id="1.2.1.70"/>
    </reaction>
</comment>
<dbReference type="CDD" id="cd05213">
    <property type="entry name" value="NAD_bind_Glutamyl_tRNA_reduct"/>
    <property type="match status" value="1"/>
</dbReference>
<evidence type="ECO:0000256" key="6">
    <source>
        <dbReference type="ARBA" id="ARBA00023244"/>
    </source>
</evidence>
<dbReference type="NCBIfam" id="TIGR01035">
    <property type="entry name" value="hemA"/>
    <property type="match status" value="1"/>
</dbReference>
<feature type="binding site" evidence="9 11">
    <location>
        <begin position="49"/>
        <end position="52"/>
    </location>
    <ligand>
        <name>substrate</name>
    </ligand>
</feature>
<dbReference type="InterPro" id="IPR018214">
    <property type="entry name" value="GluRdtase_CS"/>
</dbReference>
<feature type="binding site" evidence="9 11">
    <location>
        <begin position="113"/>
        <end position="115"/>
    </location>
    <ligand>
        <name>substrate</name>
    </ligand>
</feature>
<evidence type="ECO:0000256" key="2">
    <source>
        <dbReference type="ARBA" id="ARBA00005916"/>
    </source>
</evidence>
<dbReference type="GO" id="GO:0008883">
    <property type="term" value="F:glutamyl-tRNA reductase activity"/>
    <property type="evidence" value="ECO:0007669"/>
    <property type="project" value="UniProtKB-UniRule"/>
</dbReference>
<dbReference type="EMBL" id="SLUI01000024">
    <property type="protein sequence ID" value="TCL32158.1"/>
    <property type="molecule type" value="Genomic_DNA"/>
</dbReference>
<feature type="binding site" evidence="9 11">
    <location>
        <position position="119"/>
    </location>
    <ligand>
        <name>substrate</name>
    </ligand>
</feature>
<evidence type="ECO:0000259" key="17">
    <source>
        <dbReference type="Pfam" id="PF05201"/>
    </source>
</evidence>
<comment type="pathway">
    <text evidence="1 9 14">Porphyrin-containing compound metabolism; protoporphyrin-IX biosynthesis; 5-aminolevulinate from L-glutamyl-tRNA(Glu): step 1/2.</text>
</comment>
<dbReference type="FunFam" id="3.40.50.720:FF:000031">
    <property type="entry name" value="Glutamyl-tRNA reductase"/>
    <property type="match status" value="1"/>
</dbReference>
<evidence type="ECO:0000256" key="8">
    <source>
        <dbReference type="ARBA" id="ARBA00068659"/>
    </source>
</evidence>
<dbReference type="Pfam" id="PF01488">
    <property type="entry name" value="Shikimate_DH"/>
    <property type="match status" value="1"/>
</dbReference>
<dbReference type="Gene3D" id="3.30.460.30">
    <property type="entry name" value="Glutamyl-tRNA reductase, N-terminal domain"/>
    <property type="match status" value="1"/>
</dbReference>
<dbReference type="InterPro" id="IPR036343">
    <property type="entry name" value="GluRdtase_N_sf"/>
</dbReference>
<dbReference type="PIRSF" id="PIRSF000445">
    <property type="entry name" value="4pyrrol_synth_GluRdtase"/>
    <property type="match status" value="1"/>
</dbReference>
<feature type="binding site" evidence="9 12">
    <location>
        <begin position="188"/>
        <end position="193"/>
    </location>
    <ligand>
        <name>NADP(+)</name>
        <dbReference type="ChEBI" id="CHEBI:58349"/>
    </ligand>
</feature>
<dbReference type="AlphaFoldDB" id="A0A4R1PLR0"/>
<dbReference type="InterPro" id="IPR036291">
    <property type="entry name" value="NAD(P)-bd_dom_sf"/>
</dbReference>
<evidence type="ECO:0000256" key="11">
    <source>
        <dbReference type="PIRSR" id="PIRSR000445-2"/>
    </source>
</evidence>
<accession>A0A4R1PLR0</accession>
<evidence type="ECO:0000259" key="15">
    <source>
        <dbReference type="Pfam" id="PF00745"/>
    </source>
</evidence>
<dbReference type="InterPro" id="IPR000343">
    <property type="entry name" value="4pyrrol_synth_GluRdtase"/>
</dbReference>
<dbReference type="SUPFAM" id="SSF69075">
    <property type="entry name" value="Glutamyl tRNA-reductase dimerization domain"/>
    <property type="match status" value="1"/>
</dbReference>
<comment type="caution">
    <text evidence="18">The sequence shown here is derived from an EMBL/GenBank/DDBJ whole genome shotgun (WGS) entry which is preliminary data.</text>
</comment>
<dbReference type="InterPro" id="IPR015896">
    <property type="entry name" value="4pyrrol_synth_GluRdtase_dimer"/>
</dbReference>
<dbReference type="GO" id="GO:0050661">
    <property type="term" value="F:NADP binding"/>
    <property type="evidence" value="ECO:0007669"/>
    <property type="project" value="InterPro"/>
</dbReference>
<comment type="miscellaneous">
    <text evidence="9">During catalysis, the active site Cys acts as a nucleophile attacking the alpha-carbonyl group of tRNA-bound glutamate with the formation of a thioester intermediate between enzyme and glutamate, and the concomitant release of tRNA(Glu). The thioester intermediate is finally reduced by direct hydride transfer from NADPH, to form the product GSA.</text>
</comment>
<dbReference type="Pfam" id="PF05201">
    <property type="entry name" value="GlutR_N"/>
    <property type="match status" value="1"/>
</dbReference>
<evidence type="ECO:0000256" key="13">
    <source>
        <dbReference type="PIRSR" id="PIRSR000445-4"/>
    </source>
</evidence>
<comment type="similarity">
    <text evidence="2 9 14">Belongs to the glutamyl-tRNA reductase family.</text>
</comment>
<dbReference type="PANTHER" id="PTHR43013">
    <property type="entry name" value="GLUTAMYL-TRNA REDUCTASE"/>
    <property type="match status" value="1"/>
</dbReference>
<comment type="domain">
    <text evidence="9">Possesses an unusual extended V-shaped dimeric structure with each monomer consisting of three distinct domains arranged along a curved 'spinal' alpha-helix. The N-terminal catalytic domain specifically recognizes the glutamate moiety of the substrate. The second domain is the NADPH-binding domain, and the third C-terminal domain is responsible for dimerization.</text>
</comment>
<evidence type="ECO:0000313" key="19">
    <source>
        <dbReference type="Proteomes" id="UP000295063"/>
    </source>
</evidence>
<evidence type="ECO:0000313" key="18">
    <source>
        <dbReference type="EMBL" id="TCL32158.1"/>
    </source>
</evidence>
<dbReference type="EC" id="1.2.1.70" evidence="3 9"/>
<dbReference type="PANTHER" id="PTHR43013:SF1">
    <property type="entry name" value="GLUTAMYL-TRNA REDUCTASE"/>
    <property type="match status" value="1"/>
</dbReference>
<comment type="subunit">
    <text evidence="9">Homodimer.</text>
</comment>
<evidence type="ECO:0000256" key="5">
    <source>
        <dbReference type="ARBA" id="ARBA00023002"/>
    </source>
</evidence>
<keyword evidence="19" id="KW-1185">Reference proteome</keyword>
<feature type="domain" description="Quinate/shikimate 5-dehydrogenase/glutamyl-tRNA reductase" evidence="16">
    <location>
        <begin position="170"/>
        <end position="305"/>
    </location>
</feature>
<evidence type="ECO:0000256" key="9">
    <source>
        <dbReference type="HAMAP-Rule" id="MF_00087"/>
    </source>
</evidence>
<dbReference type="Pfam" id="PF00745">
    <property type="entry name" value="GlutR_dimer"/>
    <property type="match status" value="1"/>
</dbReference>
<dbReference type="InterPro" id="IPR036453">
    <property type="entry name" value="GluRdtase_dimer_dom_sf"/>
</dbReference>
<evidence type="ECO:0000256" key="1">
    <source>
        <dbReference type="ARBA" id="ARBA00005059"/>
    </source>
</evidence>
<dbReference type="SUPFAM" id="SSF51735">
    <property type="entry name" value="NAD(P)-binding Rossmann-fold domains"/>
    <property type="match status" value="1"/>
</dbReference>
<feature type="site" description="Important for activity" evidence="9 13">
    <location>
        <position position="98"/>
    </location>
</feature>